<accession>A0A388TH39</accession>
<dbReference type="EC" id="5.1.1.1" evidence="4"/>
<evidence type="ECO:0000256" key="1">
    <source>
        <dbReference type="ARBA" id="ARBA00001933"/>
    </source>
</evidence>
<dbReference type="PANTHER" id="PTHR30511:SF0">
    <property type="entry name" value="ALANINE RACEMASE, CATABOLIC-RELATED"/>
    <property type="match status" value="1"/>
</dbReference>
<organism evidence="8 9">
    <name type="scientific">Candidatus Termititenax persephonae</name>
    <dbReference type="NCBI Taxonomy" id="2218525"/>
    <lineage>
        <taxon>Bacteria</taxon>
        <taxon>Bacillati</taxon>
        <taxon>Candidatus Margulisiibacteriota</taxon>
        <taxon>Candidatus Termititenacia</taxon>
        <taxon>Candidatus Termititenacales</taxon>
        <taxon>Candidatus Termititenacaceae</taxon>
        <taxon>Candidatus Termititenax</taxon>
    </lineage>
</organism>
<dbReference type="InterPro" id="IPR020622">
    <property type="entry name" value="Ala_racemase_pyridoxalP-BS"/>
</dbReference>
<keyword evidence="9" id="KW-1185">Reference proteome</keyword>
<keyword evidence="2 4" id="KW-0663">Pyridoxal phosphate</keyword>
<sequence length="335" mass="35548">MAANLAAYRAQLSGQTAILGVVKADAYGLGALAVARKLSQGGVNYFGVAALREVEELRQGGLTAPLLLLSQPDPQYAAKIVELGATATVYESAFAEQLSRAAPGGIKIHVKVDTGMNRIGLPPGELAGFLRGLEKYKNLEVEGLFTHLACLGAAGRKQLAEFADCVSAAKKIIPNLKYVHALSSLAVGEFPEAQYDMVRLGIGLYRGVLALKSRVMLVKTIQPGEAVSYGATFVADKPLRIATISAGYADGLSRLLSNRGRVLLNGRSYKLCGQICMDMCLAVVDDTVAVGNEVVLIGAQGGQEITAQELADLTDTIDYEIICGISKRVPRFYLE</sequence>
<evidence type="ECO:0000256" key="4">
    <source>
        <dbReference type="HAMAP-Rule" id="MF_01201"/>
    </source>
</evidence>
<dbReference type="PRINTS" id="PR00992">
    <property type="entry name" value="ALARACEMASE"/>
</dbReference>
<evidence type="ECO:0000256" key="3">
    <source>
        <dbReference type="ARBA" id="ARBA00023235"/>
    </source>
</evidence>
<gene>
    <name evidence="8" type="primary">alr</name>
    <name evidence="8" type="ORF">NO2_0753</name>
</gene>
<comment type="caution">
    <text evidence="8">The sequence shown here is derived from an EMBL/GenBank/DDBJ whole genome shotgun (WGS) entry which is preliminary data.</text>
</comment>
<dbReference type="InterPro" id="IPR000821">
    <property type="entry name" value="Ala_racemase"/>
</dbReference>
<dbReference type="UniPathway" id="UPA00042">
    <property type="reaction ID" value="UER00497"/>
</dbReference>
<comment type="cofactor">
    <cofactor evidence="1 4 5">
        <name>pyridoxal 5'-phosphate</name>
        <dbReference type="ChEBI" id="CHEBI:597326"/>
    </cofactor>
</comment>
<dbReference type="GO" id="GO:0008784">
    <property type="term" value="F:alanine racemase activity"/>
    <property type="evidence" value="ECO:0007669"/>
    <property type="project" value="UniProtKB-UniRule"/>
</dbReference>
<feature type="domain" description="Alanine racemase C-terminal" evidence="7">
    <location>
        <begin position="208"/>
        <end position="334"/>
    </location>
</feature>
<dbReference type="Proteomes" id="UP000275925">
    <property type="component" value="Unassembled WGS sequence"/>
</dbReference>
<proteinExistence type="inferred from homology"/>
<dbReference type="Pfam" id="PF01168">
    <property type="entry name" value="Ala_racemase_N"/>
    <property type="match status" value="1"/>
</dbReference>
<feature type="binding site" evidence="4 6">
    <location>
        <position position="277"/>
    </location>
    <ligand>
        <name>substrate</name>
    </ligand>
</feature>
<dbReference type="AlphaFoldDB" id="A0A388TH39"/>
<dbReference type="GO" id="GO:0005829">
    <property type="term" value="C:cytosol"/>
    <property type="evidence" value="ECO:0007669"/>
    <property type="project" value="TreeGrafter"/>
</dbReference>
<dbReference type="HAMAP" id="MF_01201">
    <property type="entry name" value="Ala_racemase"/>
    <property type="match status" value="1"/>
</dbReference>
<dbReference type="SUPFAM" id="SSF51419">
    <property type="entry name" value="PLP-binding barrel"/>
    <property type="match status" value="1"/>
</dbReference>
<dbReference type="SUPFAM" id="SSF50621">
    <property type="entry name" value="Alanine racemase C-terminal domain-like"/>
    <property type="match status" value="1"/>
</dbReference>
<keyword evidence="3 4" id="KW-0413">Isomerase</keyword>
<dbReference type="CDD" id="cd00430">
    <property type="entry name" value="PLPDE_III_AR"/>
    <property type="match status" value="1"/>
</dbReference>
<feature type="active site" description="Proton acceptor; specific for L-alanine" evidence="4">
    <location>
        <position position="229"/>
    </location>
</feature>
<reference evidence="8 9" key="1">
    <citation type="journal article" date="2019" name="ISME J.">
        <title>Genome analyses of uncultured TG2/ZB3 bacteria in 'Margulisbacteria' specifically attached to ectosymbiotic spirochetes of protists in the termite gut.</title>
        <authorList>
            <person name="Utami Y.D."/>
            <person name="Kuwahara H."/>
            <person name="Igai K."/>
            <person name="Murakami T."/>
            <person name="Sugaya K."/>
            <person name="Morikawa T."/>
            <person name="Nagura Y."/>
            <person name="Yuki M."/>
            <person name="Deevong P."/>
            <person name="Inoue T."/>
            <person name="Kihara K."/>
            <person name="Lo N."/>
            <person name="Yamada A."/>
            <person name="Ohkuma M."/>
            <person name="Hongoh Y."/>
        </authorList>
    </citation>
    <scope>NUCLEOTIDE SEQUENCE [LARGE SCALE GENOMIC DNA]</scope>
    <source>
        <strain evidence="8">NkOx7-02</strain>
    </source>
</reference>
<dbReference type="InterPro" id="IPR001608">
    <property type="entry name" value="Ala_racemase_N"/>
</dbReference>
<dbReference type="NCBIfam" id="TIGR00492">
    <property type="entry name" value="alr"/>
    <property type="match status" value="1"/>
</dbReference>
<name>A0A388TH39_9BACT</name>
<feature type="binding site" evidence="4 6">
    <location>
        <position position="118"/>
    </location>
    <ligand>
        <name>substrate</name>
    </ligand>
</feature>
<comment type="pathway">
    <text evidence="4">Amino-acid biosynthesis; D-alanine biosynthesis; D-alanine from L-alanine: step 1/1.</text>
</comment>
<feature type="active site" description="Proton acceptor; specific for D-alanine" evidence="4">
    <location>
        <position position="23"/>
    </location>
</feature>
<dbReference type="EMBL" id="BGZO01000017">
    <property type="protein sequence ID" value="GBR76156.1"/>
    <property type="molecule type" value="Genomic_DNA"/>
</dbReference>
<feature type="modified residue" description="N6-(pyridoxal phosphate)lysine" evidence="4 5">
    <location>
        <position position="23"/>
    </location>
</feature>
<dbReference type="InterPro" id="IPR029066">
    <property type="entry name" value="PLP-binding_barrel"/>
</dbReference>
<dbReference type="SMART" id="SM01005">
    <property type="entry name" value="Ala_racemase_C"/>
    <property type="match status" value="1"/>
</dbReference>
<dbReference type="InterPro" id="IPR011079">
    <property type="entry name" value="Ala_racemase_C"/>
</dbReference>
<dbReference type="GO" id="GO:0030170">
    <property type="term" value="F:pyridoxal phosphate binding"/>
    <property type="evidence" value="ECO:0007669"/>
    <property type="project" value="UniProtKB-UniRule"/>
</dbReference>
<dbReference type="Gene3D" id="2.40.37.10">
    <property type="entry name" value="Lyase, Ornithine Decarboxylase, Chain A, domain 1"/>
    <property type="match status" value="1"/>
</dbReference>
<evidence type="ECO:0000259" key="7">
    <source>
        <dbReference type="SMART" id="SM01005"/>
    </source>
</evidence>
<comment type="similarity">
    <text evidence="4">Belongs to the alanine racemase family.</text>
</comment>
<evidence type="ECO:0000256" key="6">
    <source>
        <dbReference type="PIRSR" id="PIRSR600821-52"/>
    </source>
</evidence>
<evidence type="ECO:0000313" key="9">
    <source>
        <dbReference type="Proteomes" id="UP000275925"/>
    </source>
</evidence>
<dbReference type="GO" id="GO:0030632">
    <property type="term" value="P:D-alanine biosynthetic process"/>
    <property type="evidence" value="ECO:0007669"/>
    <property type="project" value="UniProtKB-UniRule"/>
</dbReference>
<dbReference type="Pfam" id="PF00842">
    <property type="entry name" value="Ala_racemase_C"/>
    <property type="match status" value="1"/>
</dbReference>
<comment type="function">
    <text evidence="4">Catalyzes the interconversion of L-alanine and D-alanine. May also act on other amino acids.</text>
</comment>
<evidence type="ECO:0000313" key="8">
    <source>
        <dbReference type="EMBL" id="GBR76156.1"/>
    </source>
</evidence>
<protein>
    <recommendedName>
        <fullName evidence="4">Alanine racemase</fullName>
        <ecNumber evidence="4">5.1.1.1</ecNumber>
    </recommendedName>
</protein>
<dbReference type="Gene3D" id="3.20.20.10">
    <property type="entry name" value="Alanine racemase"/>
    <property type="match status" value="1"/>
</dbReference>
<evidence type="ECO:0000256" key="5">
    <source>
        <dbReference type="PIRSR" id="PIRSR600821-50"/>
    </source>
</evidence>
<dbReference type="PANTHER" id="PTHR30511">
    <property type="entry name" value="ALANINE RACEMASE"/>
    <property type="match status" value="1"/>
</dbReference>
<evidence type="ECO:0000256" key="2">
    <source>
        <dbReference type="ARBA" id="ARBA00022898"/>
    </source>
</evidence>
<comment type="catalytic activity">
    <reaction evidence="4">
        <text>L-alanine = D-alanine</text>
        <dbReference type="Rhea" id="RHEA:20249"/>
        <dbReference type="ChEBI" id="CHEBI:57416"/>
        <dbReference type="ChEBI" id="CHEBI:57972"/>
        <dbReference type="EC" id="5.1.1.1"/>
    </reaction>
</comment>
<dbReference type="PROSITE" id="PS00395">
    <property type="entry name" value="ALANINE_RACEMASE"/>
    <property type="match status" value="1"/>
</dbReference>
<dbReference type="InterPro" id="IPR009006">
    <property type="entry name" value="Ala_racemase/Decarboxylase_C"/>
</dbReference>